<dbReference type="InterPro" id="IPR014721">
    <property type="entry name" value="Ribsml_uS5_D2-typ_fold_subgr"/>
</dbReference>
<dbReference type="GO" id="GO:0004335">
    <property type="term" value="F:galactokinase activity"/>
    <property type="evidence" value="ECO:0007669"/>
    <property type="project" value="InterPro"/>
</dbReference>
<keyword evidence="3" id="KW-0547">Nucleotide-binding</keyword>
<dbReference type="Gene3D" id="3.30.230.10">
    <property type="match status" value="1"/>
</dbReference>
<evidence type="ECO:0000256" key="1">
    <source>
        <dbReference type="ARBA" id="ARBA00006566"/>
    </source>
</evidence>
<dbReference type="Pfam" id="PF00288">
    <property type="entry name" value="GHMP_kinases_N"/>
    <property type="match status" value="1"/>
</dbReference>
<evidence type="ECO:0000313" key="8">
    <source>
        <dbReference type="EMBL" id="HIS66997.1"/>
    </source>
</evidence>
<feature type="domain" description="GHMP kinase N-terminal" evidence="6">
    <location>
        <begin position="108"/>
        <end position="186"/>
    </location>
</feature>
<accession>A0A9D1JVB1</accession>
<dbReference type="Gene3D" id="3.30.70.890">
    <property type="entry name" value="GHMP kinase, C-terminal domain"/>
    <property type="match status" value="1"/>
</dbReference>
<evidence type="ECO:0000259" key="7">
    <source>
        <dbReference type="Pfam" id="PF10509"/>
    </source>
</evidence>
<sequence>MTKPEISARLAARLDAAGYAPEAFISVPGRTELGGNHTDHQRGRVVAAAVTLSLYAAAAVTRDGRVRVLSEGMEPVDLDTADLTARGAERGSSAALVRGVCAAFPARGLDFAGRGLVLAVAGEVPVGSGLSSSACFEVLVASAVNALLFGGELSALELAGAGRFAENVYFGKPCGIMDQLACASGGVAAMDFAEPERPEVERLRLEPREFGYTLCLVSSGAGHEDLTAEYAAIPAEMRAVAEYFGCDALRGVGEGRFWADIPRLRAAVGDRAVLRAAHFFAEDRRAAEEAEAIRAGDFARFLALVRESGRSSAMYLQNLAPAGSARSQPLLLAQAVCERALRGRGAVRVHGGGFAGTLLAFAPSEDYERFRAEVEAALGPGACRELELNPAGPELEYLNRA</sequence>
<evidence type="ECO:0000256" key="5">
    <source>
        <dbReference type="ARBA" id="ARBA00022840"/>
    </source>
</evidence>
<evidence type="ECO:0000259" key="6">
    <source>
        <dbReference type="Pfam" id="PF00288"/>
    </source>
</evidence>
<dbReference type="InterPro" id="IPR000705">
    <property type="entry name" value="Galactokinase"/>
</dbReference>
<dbReference type="InterPro" id="IPR006206">
    <property type="entry name" value="Mevalonate/galactokinase"/>
</dbReference>
<keyword evidence="2" id="KW-0808">Transferase</keyword>
<evidence type="ECO:0000313" key="9">
    <source>
        <dbReference type="Proteomes" id="UP000824001"/>
    </source>
</evidence>
<reference evidence="8" key="1">
    <citation type="submission" date="2020-10" db="EMBL/GenBank/DDBJ databases">
        <authorList>
            <person name="Gilroy R."/>
        </authorList>
    </citation>
    <scope>NUCLEOTIDE SEQUENCE</scope>
    <source>
        <strain evidence="8">ChiHjej10B9-9673</strain>
    </source>
</reference>
<evidence type="ECO:0000256" key="3">
    <source>
        <dbReference type="ARBA" id="ARBA00022741"/>
    </source>
</evidence>
<keyword evidence="4" id="KW-0418">Kinase</keyword>
<dbReference type="AlphaFoldDB" id="A0A9D1JVB1"/>
<organism evidence="8 9">
    <name type="scientific">Candidatus Scatomorpha merdipullorum</name>
    <dbReference type="NCBI Taxonomy" id="2840927"/>
    <lineage>
        <taxon>Bacteria</taxon>
        <taxon>Bacillati</taxon>
        <taxon>Bacillota</taxon>
        <taxon>Clostridia</taxon>
        <taxon>Eubacteriales</taxon>
        <taxon>Candidatus Scatomorpha</taxon>
    </lineage>
</organism>
<proteinExistence type="inferred from homology"/>
<dbReference type="PRINTS" id="PR00959">
    <property type="entry name" value="MEVGALKINASE"/>
</dbReference>
<reference evidence="8" key="2">
    <citation type="journal article" date="2021" name="PeerJ">
        <title>Extensive microbial diversity within the chicken gut microbiome revealed by metagenomics and culture.</title>
        <authorList>
            <person name="Gilroy R."/>
            <person name="Ravi A."/>
            <person name="Getino M."/>
            <person name="Pursley I."/>
            <person name="Horton D.L."/>
            <person name="Alikhan N.F."/>
            <person name="Baker D."/>
            <person name="Gharbi K."/>
            <person name="Hall N."/>
            <person name="Watson M."/>
            <person name="Adriaenssens E.M."/>
            <person name="Foster-Nyarko E."/>
            <person name="Jarju S."/>
            <person name="Secka A."/>
            <person name="Antonio M."/>
            <person name="Oren A."/>
            <person name="Chaudhuri R.R."/>
            <person name="La Ragione R."/>
            <person name="Hildebrand F."/>
            <person name="Pallen M.J."/>
        </authorList>
    </citation>
    <scope>NUCLEOTIDE SEQUENCE</scope>
    <source>
        <strain evidence="8">ChiHjej10B9-9673</strain>
    </source>
</reference>
<dbReference type="SUPFAM" id="SSF54211">
    <property type="entry name" value="Ribosomal protein S5 domain 2-like"/>
    <property type="match status" value="1"/>
</dbReference>
<protein>
    <submittedName>
        <fullName evidence="8">Galactokinase</fullName>
    </submittedName>
</protein>
<evidence type="ECO:0000256" key="4">
    <source>
        <dbReference type="ARBA" id="ARBA00022777"/>
    </source>
</evidence>
<dbReference type="InterPro" id="IPR019539">
    <property type="entry name" value="GalKase_N"/>
</dbReference>
<keyword evidence="5" id="KW-0067">ATP-binding</keyword>
<dbReference type="SUPFAM" id="SSF55060">
    <property type="entry name" value="GHMP Kinase, C-terminal domain"/>
    <property type="match status" value="1"/>
</dbReference>
<dbReference type="PRINTS" id="PR00473">
    <property type="entry name" value="GALCTOKINASE"/>
</dbReference>
<gene>
    <name evidence="8" type="ORF">IAC18_05475</name>
</gene>
<dbReference type="Proteomes" id="UP000824001">
    <property type="component" value="Unassembled WGS sequence"/>
</dbReference>
<dbReference type="InterPro" id="IPR006204">
    <property type="entry name" value="GHMP_kinase_N_dom"/>
</dbReference>
<dbReference type="PROSITE" id="PS00627">
    <property type="entry name" value="GHMP_KINASES_ATP"/>
    <property type="match status" value="1"/>
</dbReference>
<dbReference type="PIRSF" id="PIRSF000530">
    <property type="entry name" value="Galactokinase"/>
    <property type="match status" value="1"/>
</dbReference>
<feature type="domain" description="Galactokinase N-terminal" evidence="7">
    <location>
        <begin position="18"/>
        <end position="59"/>
    </location>
</feature>
<comment type="caution">
    <text evidence="8">The sequence shown here is derived from an EMBL/GenBank/DDBJ whole genome shotgun (WGS) entry which is preliminary data.</text>
</comment>
<dbReference type="GO" id="GO:0005524">
    <property type="term" value="F:ATP binding"/>
    <property type="evidence" value="ECO:0007669"/>
    <property type="project" value="UniProtKB-KW"/>
</dbReference>
<dbReference type="PANTHER" id="PTHR10457:SF7">
    <property type="entry name" value="GALACTOKINASE-RELATED"/>
    <property type="match status" value="1"/>
</dbReference>
<dbReference type="InterPro" id="IPR036554">
    <property type="entry name" value="GHMP_kinase_C_sf"/>
</dbReference>
<dbReference type="InterPro" id="IPR006203">
    <property type="entry name" value="GHMP_knse_ATP-bd_CS"/>
</dbReference>
<comment type="similarity">
    <text evidence="1">Belongs to the GHMP kinase family. GalK subfamily.</text>
</comment>
<name>A0A9D1JVB1_9FIRM</name>
<dbReference type="PANTHER" id="PTHR10457">
    <property type="entry name" value="MEVALONATE KINASE/GALACTOKINASE"/>
    <property type="match status" value="1"/>
</dbReference>
<dbReference type="GO" id="GO:0005829">
    <property type="term" value="C:cytosol"/>
    <property type="evidence" value="ECO:0007669"/>
    <property type="project" value="TreeGrafter"/>
</dbReference>
<dbReference type="InterPro" id="IPR020568">
    <property type="entry name" value="Ribosomal_Su5_D2-typ_SF"/>
</dbReference>
<dbReference type="Pfam" id="PF10509">
    <property type="entry name" value="GalKase_gal_bdg"/>
    <property type="match status" value="1"/>
</dbReference>
<evidence type="ECO:0000256" key="2">
    <source>
        <dbReference type="ARBA" id="ARBA00022679"/>
    </source>
</evidence>
<dbReference type="GO" id="GO:0006012">
    <property type="term" value="P:galactose metabolic process"/>
    <property type="evidence" value="ECO:0007669"/>
    <property type="project" value="InterPro"/>
</dbReference>
<dbReference type="EMBL" id="DVJK01000154">
    <property type="protein sequence ID" value="HIS66997.1"/>
    <property type="molecule type" value="Genomic_DNA"/>
</dbReference>